<dbReference type="PANTHER" id="PTHR31945:SF11">
    <property type="entry name" value="TRANSCRIPTION FACTOR ABORTED MICROSPORES"/>
    <property type="match status" value="1"/>
</dbReference>
<dbReference type="InterPro" id="IPR002912">
    <property type="entry name" value="ACT_dom"/>
</dbReference>
<dbReference type="InterPro" id="IPR036638">
    <property type="entry name" value="HLH_DNA-bd_sf"/>
</dbReference>
<keyword evidence="2" id="KW-0539">Nucleus</keyword>
<feature type="region of interest" description="Disordered" evidence="3">
    <location>
        <begin position="390"/>
        <end position="412"/>
    </location>
</feature>
<dbReference type="GO" id="GO:0046983">
    <property type="term" value="F:protein dimerization activity"/>
    <property type="evidence" value="ECO:0007669"/>
    <property type="project" value="InterPro"/>
</dbReference>
<evidence type="ECO:0008006" key="7">
    <source>
        <dbReference type="Google" id="ProtNLM"/>
    </source>
</evidence>
<evidence type="ECO:0000259" key="5">
    <source>
        <dbReference type="PROSITE" id="PS51671"/>
    </source>
</evidence>
<evidence type="ECO:0000259" key="4">
    <source>
        <dbReference type="PROSITE" id="PS50888"/>
    </source>
</evidence>
<dbReference type="GO" id="GO:0003700">
    <property type="term" value="F:DNA-binding transcription factor activity"/>
    <property type="evidence" value="ECO:0007669"/>
    <property type="project" value="TreeGrafter"/>
</dbReference>
<feature type="region of interest" description="Disordered" evidence="3">
    <location>
        <begin position="260"/>
        <end position="287"/>
    </location>
</feature>
<evidence type="ECO:0000256" key="2">
    <source>
        <dbReference type="ARBA" id="ARBA00023242"/>
    </source>
</evidence>
<feature type="compositionally biased region" description="Low complexity" evidence="3">
    <location>
        <begin position="599"/>
        <end position="610"/>
    </location>
</feature>
<dbReference type="InterPro" id="IPR045239">
    <property type="entry name" value="bHLH95_bHLH"/>
</dbReference>
<dbReference type="InterPro" id="IPR045865">
    <property type="entry name" value="ACT-like_dom_sf"/>
</dbReference>
<evidence type="ECO:0000256" key="1">
    <source>
        <dbReference type="ARBA" id="ARBA00004123"/>
    </source>
</evidence>
<feature type="domain" description="ACT" evidence="5">
    <location>
        <begin position="428"/>
        <end position="510"/>
    </location>
</feature>
<gene>
    <name evidence="6" type="ORF">PCOL08062_LOCUS4549</name>
</gene>
<feature type="compositionally biased region" description="Basic residues" evidence="3">
    <location>
        <begin position="265"/>
        <end position="274"/>
    </location>
</feature>
<dbReference type="Pfam" id="PF22754">
    <property type="entry name" value="bHLH-TF_ACT-like_plant"/>
    <property type="match status" value="1"/>
</dbReference>
<accession>A0A7R9TI41</accession>
<feature type="compositionally biased region" description="Gly residues" evidence="3">
    <location>
        <begin position="47"/>
        <end position="59"/>
    </location>
</feature>
<evidence type="ECO:0000313" key="6">
    <source>
        <dbReference type="EMBL" id="CAD8236231.1"/>
    </source>
</evidence>
<sequence length="617" mass="60885">MENGAENHRGGPMFPGGQPHAGGGEGMVQQHGGMEALPLPLLADGVGPHGGGPAGGGDIGRGRVHSYNAEELRMLLGSGQGAMDMHGMGVPPGHPHAMGMPPSSAPQGVNGHNSEHAAVAAAQAAAAAVAISQRQQQVGAPAPLALSGDSAHGPMDAHAHVPRQMAGPPIDELGLQFLPLVGGPPLGGVGGMAHAQASHPPPQYDAALGAIAATADGFLASSPIRPAGPAADANAVNAAGAQMGAGAGGVVAGGAGGVGAAKPGGKARKPKPPSHARSEKARRDRINDNIETLKDLVPIQGNNDKASVLEQTAEYIKGLQAKMAELEAKCSAMGLSPGEPVSGGGENSAGTNSGGIAGTGAGAAGVSVSPAATASLSGGSAGDLAALRERSPSEDALAPARAVPSPQVSGSAEPVVTIDEGSSPETLFIKVVCPDRRGVLHAILNVMKRLSLDVTRAVIATPACGNIDDTFEVVQTQPVPQERIREQVTAALSALIDGSYQESEYEVVMAQLGKRTKPEPVRSADDAAAAADDAAAAAAPVDRTSVDAPPPAAAALTPSSSTAPIAAAPPAASPRPDVPAEAEAVVKMETAEEEEAKEPAGAEPASEPSGQPDGATA</sequence>
<dbReference type="Gene3D" id="4.10.280.10">
    <property type="entry name" value="Helix-loop-helix DNA-binding domain"/>
    <property type="match status" value="1"/>
</dbReference>
<dbReference type="InterPro" id="IPR011598">
    <property type="entry name" value="bHLH_dom"/>
</dbReference>
<organism evidence="6">
    <name type="scientific">Prasinoderma coloniale</name>
    <dbReference type="NCBI Taxonomy" id="156133"/>
    <lineage>
        <taxon>Eukaryota</taxon>
        <taxon>Viridiplantae</taxon>
        <taxon>Prasinodermophyta</taxon>
        <taxon>Prasinodermophyceae</taxon>
        <taxon>Prasinodermales</taxon>
        <taxon>Prasinodermaceae</taxon>
        <taxon>Prasinoderma</taxon>
    </lineage>
</organism>
<reference evidence="6" key="1">
    <citation type="submission" date="2021-01" db="EMBL/GenBank/DDBJ databases">
        <authorList>
            <person name="Corre E."/>
            <person name="Pelletier E."/>
            <person name="Niang G."/>
            <person name="Scheremetjew M."/>
            <person name="Finn R."/>
            <person name="Kale V."/>
            <person name="Holt S."/>
            <person name="Cochrane G."/>
            <person name="Meng A."/>
            <person name="Brown T."/>
            <person name="Cohen L."/>
        </authorList>
    </citation>
    <scope>NUCLEOTIDE SEQUENCE</scope>
    <source>
        <strain evidence="6">CCMP1413</strain>
    </source>
</reference>
<feature type="region of interest" description="Disordered" evidence="3">
    <location>
        <begin position="1"/>
        <end position="63"/>
    </location>
</feature>
<feature type="compositionally biased region" description="Low complexity" evidence="3">
    <location>
        <begin position="526"/>
        <end position="539"/>
    </location>
</feature>
<dbReference type="AlphaFoldDB" id="A0A7R9TI41"/>
<protein>
    <recommendedName>
        <fullName evidence="7">BHLH domain-containing protein</fullName>
    </recommendedName>
</protein>
<feature type="compositionally biased region" description="Low complexity" evidence="3">
    <location>
        <begin position="553"/>
        <end position="570"/>
    </location>
</feature>
<feature type="region of interest" description="Disordered" evidence="3">
    <location>
        <begin position="515"/>
        <end position="617"/>
    </location>
</feature>
<name>A0A7R9TI41_9VIRI</name>
<dbReference type="Pfam" id="PF00010">
    <property type="entry name" value="HLH"/>
    <property type="match status" value="1"/>
</dbReference>
<evidence type="ECO:0000256" key="3">
    <source>
        <dbReference type="SAM" id="MobiDB-lite"/>
    </source>
</evidence>
<dbReference type="GO" id="GO:0005634">
    <property type="term" value="C:nucleus"/>
    <property type="evidence" value="ECO:0007669"/>
    <property type="project" value="UniProtKB-SubCell"/>
</dbReference>
<comment type="subcellular location">
    <subcellularLocation>
        <location evidence="1">Nucleus</location>
    </subcellularLocation>
</comment>
<dbReference type="PROSITE" id="PS50888">
    <property type="entry name" value="BHLH"/>
    <property type="match status" value="1"/>
</dbReference>
<feature type="compositionally biased region" description="Basic and acidic residues" evidence="3">
    <location>
        <begin position="516"/>
        <end position="525"/>
    </location>
</feature>
<dbReference type="InterPro" id="IPR054502">
    <property type="entry name" value="bHLH-TF_ACT-like_plant"/>
</dbReference>
<dbReference type="SUPFAM" id="SSF55021">
    <property type="entry name" value="ACT-like"/>
    <property type="match status" value="1"/>
</dbReference>
<dbReference type="EMBL" id="HBDZ01005945">
    <property type="protein sequence ID" value="CAD8236231.1"/>
    <property type="molecule type" value="Transcribed_RNA"/>
</dbReference>
<dbReference type="PANTHER" id="PTHR31945">
    <property type="entry name" value="TRANSCRIPTION FACTOR SCREAM2-RELATED"/>
    <property type="match status" value="1"/>
</dbReference>
<dbReference type="CDD" id="cd11393">
    <property type="entry name" value="bHLH_AtbHLH_like"/>
    <property type="match status" value="1"/>
</dbReference>
<dbReference type="SMART" id="SM00353">
    <property type="entry name" value="HLH"/>
    <property type="match status" value="1"/>
</dbReference>
<dbReference type="PROSITE" id="PS51671">
    <property type="entry name" value="ACT"/>
    <property type="match status" value="1"/>
</dbReference>
<feature type="domain" description="BHLH" evidence="4">
    <location>
        <begin position="270"/>
        <end position="319"/>
    </location>
</feature>
<dbReference type="SUPFAM" id="SSF47459">
    <property type="entry name" value="HLH, helix-loop-helix DNA-binding domain"/>
    <property type="match status" value="1"/>
</dbReference>
<dbReference type="InterPro" id="IPR051358">
    <property type="entry name" value="TF_AMS/ICE1/BHLH6-like"/>
</dbReference>
<dbReference type="GO" id="GO:0043565">
    <property type="term" value="F:sequence-specific DNA binding"/>
    <property type="evidence" value="ECO:0007669"/>
    <property type="project" value="TreeGrafter"/>
</dbReference>
<feature type="compositionally biased region" description="Basic and acidic residues" evidence="3">
    <location>
        <begin position="276"/>
        <end position="287"/>
    </location>
</feature>
<proteinExistence type="predicted"/>